<dbReference type="eggNOG" id="arCOG00042">
    <property type="taxonomic scope" value="Archaea"/>
</dbReference>
<keyword evidence="1" id="KW-0808">Transferase</keyword>
<keyword evidence="6" id="KW-1185">Reference proteome</keyword>
<feature type="domain" description="2-thiouridine synthetase TtuA-like N-terminal LIM" evidence="4">
    <location>
        <begin position="4"/>
        <end position="25"/>
    </location>
</feature>
<dbReference type="InterPro" id="IPR035107">
    <property type="entry name" value="tRNA_thiolation_TtcA_Ctu1"/>
</dbReference>
<keyword evidence="2" id="KW-0547">Nucleotide-binding</keyword>
<proteinExistence type="predicted"/>
<dbReference type="EMBL" id="CP001787">
    <property type="protein sequence ID" value="ACX73062.1"/>
    <property type="molecule type" value="Genomic_DNA"/>
</dbReference>
<organism evidence="5 6">
    <name type="scientific">Methanocaldococcus vulcanius (strain ATCC 700851 / DSM 12094 / M7)</name>
    <name type="common">Methanococcus vulcanius</name>
    <dbReference type="NCBI Taxonomy" id="579137"/>
    <lineage>
        <taxon>Archaea</taxon>
        <taxon>Methanobacteriati</taxon>
        <taxon>Methanobacteriota</taxon>
        <taxon>Methanomada group</taxon>
        <taxon>Methanococci</taxon>
        <taxon>Methanococcales</taxon>
        <taxon>Methanocaldococcaceae</taxon>
        <taxon>Methanocaldococcus</taxon>
    </lineage>
</organism>
<feature type="binding site" evidence="2">
    <location>
        <position position="57"/>
    </location>
    <ligand>
        <name>ATP</name>
        <dbReference type="ChEBI" id="CHEBI:30616"/>
    </ligand>
</feature>
<dbReference type="GO" id="GO:0000049">
    <property type="term" value="F:tRNA binding"/>
    <property type="evidence" value="ECO:0007669"/>
    <property type="project" value="InterPro"/>
</dbReference>
<keyword evidence="2" id="KW-0067">ATP-binding</keyword>
<dbReference type="InterPro" id="IPR011063">
    <property type="entry name" value="TilS/TtcA_N"/>
</dbReference>
<dbReference type="OrthoDB" id="33422at2157"/>
<dbReference type="Gene3D" id="3.40.50.620">
    <property type="entry name" value="HUPs"/>
    <property type="match status" value="1"/>
</dbReference>
<dbReference type="GO" id="GO:0016740">
    <property type="term" value="F:transferase activity"/>
    <property type="evidence" value="ECO:0007669"/>
    <property type="project" value="UniProtKB-KW"/>
</dbReference>
<dbReference type="NCBIfam" id="TIGR00269">
    <property type="entry name" value="TIGR00269 family protein"/>
    <property type="match status" value="1"/>
</dbReference>
<dbReference type="Pfam" id="PF22082">
    <property type="entry name" value="TtuA_LIM_N"/>
    <property type="match status" value="1"/>
</dbReference>
<feature type="binding site" evidence="2">
    <location>
        <position position="82"/>
    </location>
    <ligand>
        <name>ATP</name>
        <dbReference type="ChEBI" id="CHEBI:30616"/>
    </ligand>
</feature>
<dbReference type="InterPro" id="IPR054306">
    <property type="entry name" value="TtuA-like_LIM_N"/>
</dbReference>
<accession>C9RHL0</accession>
<dbReference type="GO" id="GO:0002143">
    <property type="term" value="P:tRNA wobble position uridine thiolation"/>
    <property type="evidence" value="ECO:0007669"/>
    <property type="project" value="TreeGrafter"/>
</dbReference>
<dbReference type="GeneID" id="8513544"/>
<dbReference type="AlphaFoldDB" id="C9RHL0"/>
<evidence type="ECO:0000256" key="1">
    <source>
        <dbReference type="ARBA" id="ARBA00022679"/>
    </source>
</evidence>
<sequence>MKCACGRESVYYQRYANRWLCEDCFKKDVEKRVRKVLGREVIRNNVKIGVGISGGKDSLVMTYILKKFYDSIPNSEIICFFVDEGIKGFRDVAKKYVVEFCKEFDIDLRIISFKEEINYTMDELVEKNYLKHLNIGKPCSFCGVVRRYLLNKYAFLNNCTYLAIGHNLDDFCQTILMNYIEGNVKNIIQFGKDVSSSTNFVKRIKPLKLIPEEEVILYAKLNNLKYQKEPCPYSHLSYRYKIKKIIEMLEEDKPGVRFGILRGYESLLKLIEYREGNLKKCKICGSLCSGELCKVCSWLEILKGL</sequence>
<dbReference type="InterPro" id="IPR000541">
    <property type="entry name" value="Ncs6/Tuc1/Ctu1"/>
</dbReference>
<dbReference type="PANTHER" id="PTHR11807:SF12">
    <property type="entry name" value="CYTOPLASMIC TRNA 2-THIOLATION PROTEIN 1"/>
    <property type="match status" value="1"/>
</dbReference>
<dbReference type="GO" id="GO:0002144">
    <property type="term" value="C:cytosolic tRNA wobble base thiouridylase complex"/>
    <property type="evidence" value="ECO:0007669"/>
    <property type="project" value="TreeGrafter"/>
</dbReference>
<feature type="binding site" evidence="2">
    <location>
        <position position="170"/>
    </location>
    <ligand>
        <name>ATP</name>
        <dbReference type="ChEBI" id="CHEBI:30616"/>
    </ligand>
</feature>
<dbReference type="PANTHER" id="PTHR11807">
    <property type="entry name" value="ATPASES OF THE PP SUPERFAMILY-RELATED"/>
    <property type="match status" value="1"/>
</dbReference>
<evidence type="ECO:0000259" key="3">
    <source>
        <dbReference type="Pfam" id="PF01171"/>
    </source>
</evidence>
<evidence type="ECO:0000313" key="5">
    <source>
        <dbReference type="EMBL" id="ACX73062.1"/>
    </source>
</evidence>
<evidence type="ECO:0000256" key="2">
    <source>
        <dbReference type="PIRSR" id="PIRSR004976-51"/>
    </source>
</evidence>
<feature type="binding site" evidence="2">
    <location>
        <position position="165"/>
    </location>
    <ligand>
        <name>ATP</name>
        <dbReference type="ChEBI" id="CHEBI:30616"/>
    </ligand>
</feature>
<reference evidence="5" key="1">
    <citation type="submission" date="2009-10" db="EMBL/GenBank/DDBJ databases">
        <title>Complete sequence of chromosome of Methanocaldococcus vulcanius M7.</title>
        <authorList>
            <consortium name="US DOE Joint Genome Institute"/>
            <person name="Lucas S."/>
            <person name="Copeland A."/>
            <person name="Lapidus A."/>
            <person name="Glavina del Rio T."/>
            <person name="Dalin E."/>
            <person name="Tice H."/>
            <person name="Bruce D."/>
            <person name="Goodwin L."/>
            <person name="Pitluck S."/>
            <person name="Lcollab F.I."/>
            <person name="Brettin T."/>
            <person name="Detter J.C."/>
            <person name="Han C."/>
            <person name="Tapia R."/>
            <person name="Kuske C.R."/>
            <person name="Schmutz J."/>
            <person name="Larimer F."/>
            <person name="Land M."/>
            <person name="Hauser L."/>
            <person name="Kyrpides N."/>
            <person name="Ovchinikova G."/>
            <person name="Sieprawska-Lupa M."/>
            <person name="Whitman W.B."/>
            <person name="Woyke T."/>
        </authorList>
    </citation>
    <scope>NUCLEOTIDE SEQUENCE [LARGE SCALE GENOMIC DNA]</scope>
    <source>
        <strain evidence="5">M7</strain>
    </source>
</reference>
<dbReference type="Proteomes" id="UP000002063">
    <property type="component" value="Chromosome"/>
</dbReference>
<dbReference type="SUPFAM" id="SSF52402">
    <property type="entry name" value="Adenine nucleotide alpha hydrolases-like"/>
    <property type="match status" value="1"/>
</dbReference>
<dbReference type="HOGENOM" id="CLU_026481_1_1_2"/>
<dbReference type="RefSeq" id="WP_015733282.1">
    <property type="nucleotide sequence ID" value="NC_013407.1"/>
</dbReference>
<protein>
    <submittedName>
        <fullName evidence="5">PP-loop domain protein</fullName>
    </submittedName>
</protein>
<dbReference type="PIRSF" id="PIRSF004976">
    <property type="entry name" value="ATPase_YdaO"/>
    <property type="match status" value="1"/>
</dbReference>
<feature type="domain" description="tRNA(Ile)-lysidine/2-thiocytidine synthase N-terminal" evidence="3">
    <location>
        <begin position="48"/>
        <end position="230"/>
    </location>
</feature>
<feature type="binding site" evidence="2">
    <location>
        <begin position="51"/>
        <end position="53"/>
    </location>
    <ligand>
        <name>ATP</name>
        <dbReference type="ChEBI" id="CHEBI:30616"/>
    </ligand>
</feature>
<evidence type="ECO:0000259" key="4">
    <source>
        <dbReference type="Pfam" id="PF22082"/>
    </source>
</evidence>
<dbReference type="Pfam" id="PF01171">
    <property type="entry name" value="ATP_bind_3"/>
    <property type="match status" value="1"/>
</dbReference>
<dbReference type="InterPro" id="IPR014729">
    <property type="entry name" value="Rossmann-like_a/b/a_fold"/>
</dbReference>
<dbReference type="GO" id="GO:0005524">
    <property type="term" value="F:ATP binding"/>
    <property type="evidence" value="ECO:0007669"/>
    <property type="project" value="UniProtKB-KW"/>
</dbReference>
<evidence type="ECO:0000313" key="6">
    <source>
        <dbReference type="Proteomes" id="UP000002063"/>
    </source>
</evidence>
<dbReference type="STRING" id="579137.Metvu_1204"/>
<gene>
    <name evidence="5" type="ordered locus">Metvu_1204</name>
</gene>
<dbReference type="KEGG" id="mvu:Metvu_1204"/>
<name>C9RHL0_METVM</name>